<organism evidence="2 3">
    <name type="scientific">Streptomyces turgidiscabies (strain Car8)</name>
    <dbReference type="NCBI Taxonomy" id="698760"/>
    <lineage>
        <taxon>Bacteria</taxon>
        <taxon>Bacillati</taxon>
        <taxon>Actinomycetota</taxon>
        <taxon>Actinomycetes</taxon>
        <taxon>Kitasatosporales</taxon>
        <taxon>Streptomycetaceae</taxon>
        <taxon>Streptomyces</taxon>
    </lineage>
</organism>
<dbReference type="PATRIC" id="fig|698760.3.peg.2561"/>
<reference evidence="2 3" key="1">
    <citation type="journal article" date="2011" name="Plasmid">
        <title>Streptomyces turgidiscabies Car8 contains a modular pathogenicity island that shares virulence genes with other actinobacterial plant pathogens.</title>
        <authorList>
            <person name="Huguet-Tapia J.C."/>
            <person name="Badger J.H."/>
            <person name="Loria R."/>
            <person name="Pettis G.S."/>
        </authorList>
    </citation>
    <scope>NUCLEOTIDE SEQUENCE [LARGE SCALE GENOMIC DNA]</scope>
    <source>
        <strain evidence="2 3">Car8</strain>
    </source>
</reference>
<feature type="compositionally biased region" description="Gly residues" evidence="1">
    <location>
        <begin position="1"/>
        <end position="11"/>
    </location>
</feature>
<proteinExistence type="predicted"/>
<name>L7FBQ2_STRT8</name>
<comment type="caution">
    <text evidence="2">The sequence shown here is derived from an EMBL/GenBank/DDBJ whole genome shotgun (WGS) entry which is preliminary data.</text>
</comment>
<evidence type="ECO:0000313" key="2">
    <source>
        <dbReference type="EMBL" id="ELP68682.1"/>
    </source>
</evidence>
<evidence type="ECO:0000256" key="1">
    <source>
        <dbReference type="SAM" id="MobiDB-lite"/>
    </source>
</evidence>
<dbReference type="AlphaFoldDB" id="L7FBQ2"/>
<gene>
    <name evidence="2" type="ORF">STRTUCAR8_03817</name>
</gene>
<protein>
    <submittedName>
        <fullName evidence="2">Uncharacterized protein</fullName>
    </submittedName>
</protein>
<evidence type="ECO:0000313" key="3">
    <source>
        <dbReference type="Proteomes" id="UP000010931"/>
    </source>
</evidence>
<dbReference type="EMBL" id="AEJB01000205">
    <property type="protein sequence ID" value="ELP68682.1"/>
    <property type="molecule type" value="Genomic_DNA"/>
</dbReference>
<keyword evidence="3" id="KW-1185">Reference proteome</keyword>
<accession>L7FBQ2</accession>
<dbReference type="Proteomes" id="UP000010931">
    <property type="component" value="Unassembled WGS sequence"/>
</dbReference>
<feature type="region of interest" description="Disordered" evidence="1">
    <location>
        <begin position="1"/>
        <end position="27"/>
    </location>
</feature>
<sequence length="64" mass="7165">MRGGRYSGGYVAGHVAHDSSSGVGSEKVRRYDVLRHRGQRDHKRGSGAGQEIAHEWRICQRCDQ</sequence>